<name>A0A8J3GRX9_9MICO</name>
<evidence type="ECO:0000256" key="1">
    <source>
        <dbReference type="ARBA" id="ARBA00022798"/>
    </source>
</evidence>
<comment type="function">
    <text evidence="5">May be an activator protein for the gylABX operon.</text>
</comment>
<proteinExistence type="predicted"/>
<dbReference type="InterPro" id="IPR036390">
    <property type="entry name" value="WH_DNA-bd_sf"/>
</dbReference>
<reference evidence="10" key="2">
    <citation type="submission" date="2020-09" db="EMBL/GenBank/DDBJ databases">
        <authorList>
            <person name="Sun Q."/>
            <person name="Zhou Y."/>
        </authorList>
    </citation>
    <scope>NUCLEOTIDE SEQUENCE</scope>
    <source>
        <strain evidence="10">CGMCC 1.16548</strain>
    </source>
</reference>
<dbReference type="SMART" id="SM00346">
    <property type="entry name" value="HTH_ICLR"/>
    <property type="match status" value="1"/>
</dbReference>
<keyword evidence="1" id="KW-0319">Glycerol metabolism</keyword>
<dbReference type="RefSeq" id="WP_191283503.1">
    <property type="nucleotide sequence ID" value="NZ_BNAI01000004.1"/>
</dbReference>
<feature type="domain" description="HTH iclR-type" evidence="8">
    <location>
        <begin position="2"/>
        <end position="63"/>
    </location>
</feature>
<dbReference type="InterPro" id="IPR050707">
    <property type="entry name" value="HTH_MetabolicPath_Reg"/>
</dbReference>
<dbReference type="GO" id="GO:0003700">
    <property type="term" value="F:DNA-binding transcription factor activity"/>
    <property type="evidence" value="ECO:0007669"/>
    <property type="project" value="TreeGrafter"/>
</dbReference>
<dbReference type="InterPro" id="IPR036388">
    <property type="entry name" value="WH-like_DNA-bd_sf"/>
</dbReference>
<organism evidence="10 11">
    <name type="scientific">Pseudolysinimonas yzui</name>
    <dbReference type="NCBI Taxonomy" id="2708254"/>
    <lineage>
        <taxon>Bacteria</taxon>
        <taxon>Bacillati</taxon>
        <taxon>Actinomycetota</taxon>
        <taxon>Actinomycetes</taxon>
        <taxon>Micrococcales</taxon>
        <taxon>Microbacteriaceae</taxon>
        <taxon>Pseudolysinimonas</taxon>
    </lineage>
</organism>
<dbReference type="Proteomes" id="UP000617531">
    <property type="component" value="Unassembled WGS sequence"/>
</dbReference>
<accession>A0A8J3GRX9</accession>
<dbReference type="PROSITE" id="PS51077">
    <property type="entry name" value="HTH_ICLR"/>
    <property type="match status" value="1"/>
</dbReference>
<dbReference type="SUPFAM" id="SSF46785">
    <property type="entry name" value="Winged helix' DNA-binding domain"/>
    <property type="match status" value="1"/>
</dbReference>
<evidence type="ECO:0000256" key="6">
    <source>
        <dbReference type="ARBA" id="ARBA00070406"/>
    </source>
</evidence>
<keyword evidence="2" id="KW-0805">Transcription regulation</keyword>
<dbReference type="Pfam" id="PF09339">
    <property type="entry name" value="HTH_IclR"/>
    <property type="match status" value="1"/>
</dbReference>
<evidence type="ECO:0000259" key="8">
    <source>
        <dbReference type="PROSITE" id="PS51077"/>
    </source>
</evidence>
<dbReference type="GO" id="GO:0045892">
    <property type="term" value="P:negative regulation of DNA-templated transcription"/>
    <property type="evidence" value="ECO:0007669"/>
    <property type="project" value="TreeGrafter"/>
</dbReference>
<evidence type="ECO:0000256" key="7">
    <source>
        <dbReference type="SAM" id="MobiDB-lite"/>
    </source>
</evidence>
<dbReference type="InterPro" id="IPR005471">
    <property type="entry name" value="Tscrpt_reg_IclR_N"/>
</dbReference>
<keyword evidence="11" id="KW-1185">Reference proteome</keyword>
<dbReference type="InterPro" id="IPR029016">
    <property type="entry name" value="GAF-like_dom_sf"/>
</dbReference>
<feature type="domain" description="IclR-ED" evidence="9">
    <location>
        <begin position="64"/>
        <end position="243"/>
    </location>
</feature>
<evidence type="ECO:0000313" key="10">
    <source>
        <dbReference type="EMBL" id="GHF20218.1"/>
    </source>
</evidence>
<evidence type="ECO:0000256" key="2">
    <source>
        <dbReference type="ARBA" id="ARBA00023015"/>
    </source>
</evidence>
<comment type="caution">
    <text evidence="10">The sequence shown here is derived from an EMBL/GenBank/DDBJ whole genome shotgun (WGS) entry which is preliminary data.</text>
</comment>
<feature type="region of interest" description="Disordered" evidence="7">
    <location>
        <begin position="237"/>
        <end position="259"/>
    </location>
</feature>
<dbReference type="PROSITE" id="PS51078">
    <property type="entry name" value="ICLR_ED"/>
    <property type="match status" value="1"/>
</dbReference>
<evidence type="ECO:0000313" key="11">
    <source>
        <dbReference type="Proteomes" id="UP000617531"/>
    </source>
</evidence>
<sequence>MIQAIDRAANVLKLLQGARHLRISELAAALELPPSTVHGIVKSLREHGLVAKERGSDRYMLGPALLKLSNVYLDTLDVRARAMRWTRELARRTGLAVRLGAELFDEVIIIHHNRRPDGSQQMLETGLTIPAHASAMGKVLLAYDADYAAEVFGKELRSLTGDTVTDPAKLSLTLAQIAARGLATEQDEAVLGESSVAAPVSDASGNVIAAVAVVLPTSEWPPEDPVLNDLRETARTISRELGSSSWPPQPPERQPDDDA</sequence>
<dbReference type="GO" id="GO:0006071">
    <property type="term" value="P:glycerol metabolic process"/>
    <property type="evidence" value="ECO:0007669"/>
    <property type="project" value="UniProtKB-KW"/>
</dbReference>
<dbReference type="Pfam" id="PF01614">
    <property type="entry name" value="IclR_C"/>
    <property type="match status" value="1"/>
</dbReference>
<dbReference type="PANTHER" id="PTHR30136">
    <property type="entry name" value="HELIX-TURN-HELIX TRANSCRIPTIONAL REGULATOR, ICLR FAMILY"/>
    <property type="match status" value="1"/>
</dbReference>
<evidence type="ECO:0000256" key="5">
    <source>
        <dbReference type="ARBA" id="ARBA00058938"/>
    </source>
</evidence>
<dbReference type="InterPro" id="IPR011991">
    <property type="entry name" value="ArsR-like_HTH"/>
</dbReference>
<evidence type="ECO:0000256" key="4">
    <source>
        <dbReference type="ARBA" id="ARBA00023163"/>
    </source>
</evidence>
<protein>
    <recommendedName>
        <fullName evidence="6">Glycerol operon regulatory protein</fullName>
    </recommendedName>
</protein>
<dbReference type="EMBL" id="BNAI01000004">
    <property type="protein sequence ID" value="GHF20218.1"/>
    <property type="molecule type" value="Genomic_DNA"/>
</dbReference>
<dbReference type="AlphaFoldDB" id="A0A8J3GRX9"/>
<dbReference type="FunFam" id="1.10.10.10:FF:000056">
    <property type="entry name" value="IclR family transcriptional regulator"/>
    <property type="match status" value="1"/>
</dbReference>
<keyword evidence="4" id="KW-0804">Transcription</keyword>
<dbReference type="InterPro" id="IPR014757">
    <property type="entry name" value="Tscrpt_reg_IclR_C"/>
</dbReference>
<reference evidence="10" key="1">
    <citation type="journal article" date="2014" name="Int. J. Syst. Evol. Microbiol.">
        <title>Complete genome sequence of Corynebacterium casei LMG S-19264T (=DSM 44701T), isolated from a smear-ripened cheese.</title>
        <authorList>
            <consortium name="US DOE Joint Genome Institute (JGI-PGF)"/>
            <person name="Walter F."/>
            <person name="Albersmeier A."/>
            <person name="Kalinowski J."/>
            <person name="Ruckert C."/>
        </authorList>
    </citation>
    <scope>NUCLEOTIDE SEQUENCE</scope>
    <source>
        <strain evidence="10">CGMCC 1.16548</strain>
    </source>
</reference>
<evidence type="ECO:0000259" key="9">
    <source>
        <dbReference type="PROSITE" id="PS51078"/>
    </source>
</evidence>
<evidence type="ECO:0000256" key="3">
    <source>
        <dbReference type="ARBA" id="ARBA00023125"/>
    </source>
</evidence>
<dbReference type="PANTHER" id="PTHR30136:SF24">
    <property type="entry name" value="HTH-TYPE TRANSCRIPTIONAL REPRESSOR ALLR"/>
    <property type="match status" value="1"/>
</dbReference>
<dbReference type="GO" id="GO:0003677">
    <property type="term" value="F:DNA binding"/>
    <property type="evidence" value="ECO:0007669"/>
    <property type="project" value="UniProtKB-KW"/>
</dbReference>
<keyword evidence="3" id="KW-0238">DNA-binding</keyword>
<dbReference type="Gene3D" id="1.10.10.10">
    <property type="entry name" value="Winged helix-like DNA-binding domain superfamily/Winged helix DNA-binding domain"/>
    <property type="match status" value="1"/>
</dbReference>
<dbReference type="SUPFAM" id="SSF55781">
    <property type="entry name" value="GAF domain-like"/>
    <property type="match status" value="1"/>
</dbReference>
<dbReference type="CDD" id="cd00090">
    <property type="entry name" value="HTH_ARSR"/>
    <property type="match status" value="1"/>
</dbReference>
<dbReference type="Gene3D" id="3.30.450.40">
    <property type="match status" value="1"/>
</dbReference>
<gene>
    <name evidence="10" type="ORF">GCM10011600_21420</name>
</gene>